<dbReference type="Pfam" id="PF00775">
    <property type="entry name" value="Dioxygenase_C"/>
    <property type="match status" value="1"/>
</dbReference>
<feature type="domain" description="Intradiol ring-cleavage dioxygenases" evidence="7">
    <location>
        <begin position="107"/>
        <end position="289"/>
    </location>
</feature>
<keyword evidence="4 9" id="KW-0223">Dioxygenase</keyword>
<evidence type="ECO:0000256" key="5">
    <source>
        <dbReference type="ARBA" id="ARBA00023002"/>
    </source>
</evidence>
<evidence type="ECO:0000256" key="4">
    <source>
        <dbReference type="ARBA" id="ARBA00022964"/>
    </source>
</evidence>
<dbReference type="Gene3D" id="2.60.130.10">
    <property type="entry name" value="Aromatic compound dioxygenase"/>
    <property type="match status" value="1"/>
</dbReference>
<dbReference type="PANTHER" id="PTHR33711">
    <property type="entry name" value="DIOXYGENASE, PUTATIVE (AFU_ORTHOLOGUE AFUA_2G02910)-RELATED"/>
    <property type="match status" value="1"/>
</dbReference>
<evidence type="ECO:0000256" key="6">
    <source>
        <dbReference type="ARBA" id="ARBA00023004"/>
    </source>
</evidence>
<accession>A0ABP8HTL0</accession>
<gene>
    <name evidence="9" type="ORF">GCM10023165_27220</name>
</gene>
<keyword evidence="10" id="KW-1185">Reference proteome</keyword>
<reference evidence="10" key="1">
    <citation type="journal article" date="2019" name="Int. J. Syst. Evol. Microbiol.">
        <title>The Global Catalogue of Microorganisms (GCM) 10K type strain sequencing project: providing services to taxonomists for standard genome sequencing and annotation.</title>
        <authorList>
            <consortium name="The Broad Institute Genomics Platform"/>
            <consortium name="The Broad Institute Genome Sequencing Center for Infectious Disease"/>
            <person name="Wu L."/>
            <person name="Ma J."/>
        </authorList>
    </citation>
    <scope>NUCLEOTIDE SEQUENCE [LARGE SCALE GENOMIC DNA]</scope>
    <source>
        <strain evidence="10">JCM 17804</strain>
    </source>
</reference>
<keyword evidence="5" id="KW-0560">Oxidoreductase</keyword>
<dbReference type="InterPro" id="IPR015889">
    <property type="entry name" value="Intradiol_dOase_core"/>
</dbReference>
<dbReference type="Pfam" id="PF04444">
    <property type="entry name" value="Dioxygenase_N"/>
    <property type="match status" value="1"/>
</dbReference>
<dbReference type="PANTHER" id="PTHR33711:SF7">
    <property type="entry name" value="INTRADIOL RING-CLEAVAGE DIOXYGENASES DOMAIN-CONTAINING PROTEIN-RELATED"/>
    <property type="match status" value="1"/>
</dbReference>
<dbReference type="InterPro" id="IPR007535">
    <property type="entry name" value="Catechol_dOase_N"/>
</dbReference>
<name>A0ABP8HTL0_9BURK</name>
<evidence type="ECO:0000259" key="7">
    <source>
        <dbReference type="Pfam" id="PF00775"/>
    </source>
</evidence>
<keyword evidence="3" id="KW-0479">Metal-binding</keyword>
<evidence type="ECO:0000256" key="2">
    <source>
        <dbReference type="ARBA" id="ARBA00007825"/>
    </source>
</evidence>
<dbReference type="InterPro" id="IPR000627">
    <property type="entry name" value="Intradiol_dOase_C"/>
</dbReference>
<dbReference type="Proteomes" id="UP001500975">
    <property type="component" value="Unassembled WGS sequence"/>
</dbReference>
<comment type="caution">
    <text evidence="9">The sequence shown here is derived from an EMBL/GenBank/DDBJ whole genome shotgun (WGS) entry which is preliminary data.</text>
</comment>
<protein>
    <submittedName>
        <fullName evidence="9">Dioxygenase</fullName>
    </submittedName>
</protein>
<proteinExistence type="inferred from homology"/>
<dbReference type="InterPro" id="IPR050770">
    <property type="entry name" value="Intradiol_RC_Dioxygenase"/>
</dbReference>
<dbReference type="GO" id="GO:0051213">
    <property type="term" value="F:dioxygenase activity"/>
    <property type="evidence" value="ECO:0007669"/>
    <property type="project" value="UniProtKB-KW"/>
</dbReference>
<dbReference type="RefSeq" id="WP_345538491.1">
    <property type="nucleotide sequence ID" value="NZ_BAABGJ010000026.1"/>
</dbReference>
<comment type="cofactor">
    <cofactor evidence="1">
        <name>Fe(3+)</name>
        <dbReference type="ChEBI" id="CHEBI:29034"/>
    </cofactor>
</comment>
<evidence type="ECO:0000259" key="8">
    <source>
        <dbReference type="Pfam" id="PF04444"/>
    </source>
</evidence>
<dbReference type="SUPFAM" id="SSF49482">
    <property type="entry name" value="Aromatic compound dioxygenase"/>
    <property type="match status" value="1"/>
</dbReference>
<dbReference type="EMBL" id="BAABGJ010000026">
    <property type="protein sequence ID" value="GAA4344223.1"/>
    <property type="molecule type" value="Genomic_DNA"/>
</dbReference>
<evidence type="ECO:0000256" key="3">
    <source>
        <dbReference type="ARBA" id="ARBA00022723"/>
    </source>
</evidence>
<organism evidence="9 10">
    <name type="scientific">Variovorax defluvii</name>
    <dbReference type="NCBI Taxonomy" id="913761"/>
    <lineage>
        <taxon>Bacteria</taxon>
        <taxon>Pseudomonadati</taxon>
        <taxon>Pseudomonadota</taxon>
        <taxon>Betaproteobacteria</taxon>
        <taxon>Burkholderiales</taxon>
        <taxon>Comamonadaceae</taxon>
        <taxon>Variovorax</taxon>
    </lineage>
</organism>
<comment type="similarity">
    <text evidence="2">Belongs to the intradiol ring-cleavage dioxygenase family.</text>
</comment>
<evidence type="ECO:0000313" key="10">
    <source>
        <dbReference type="Proteomes" id="UP001500975"/>
    </source>
</evidence>
<evidence type="ECO:0000313" key="9">
    <source>
        <dbReference type="EMBL" id="GAA4344223.1"/>
    </source>
</evidence>
<feature type="domain" description="Catechol dioxygenase N-terminal" evidence="8">
    <location>
        <begin position="22"/>
        <end position="94"/>
    </location>
</feature>
<keyword evidence="6" id="KW-0408">Iron</keyword>
<evidence type="ECO:0000256" key="1">
    <source>
        <dbReference type="ARBA" id="ARBA00001965"/>
    </source>
</evidence>
<sequence>MADYNQDSITQDVLQAFARTPDPRLRELMTALVKHLHAYAREVDLKPGEWLAAMKFLEATGQISTDKRPEFILLSDTLGLSMMVVALDQARASGQAQGATEATEATVEGPFYWAGAPDQPLGADIRGSARGEPTLYMGRVTDVHGVPLEGALLDVWSGDGEGKYDVQLSSEPTMAARGRFRTDAQGRYWFWSIRPAYYPIPDDGPVGEMMRATERSIYRPGHIHLQVSAPGHVTLTTQVFVGGSPYIDQDAVFGKRDSLVVDFESHPPGKAVDGREMPVPYYSASFDVRLAPVPD</sequence>